<accession>A0AC59ZNF3</accession>
<reference evidence="1" key="2">
    <citation type="submission" date="2025-03" db="EMBL/GenBank/DDBJ databases">
        <authorList>
            <consortium name="ELIXIR-Norway"/>
            <consortium name="Elixir Norway"/>
        </authorList>
    </citation>
    <scope>NUCLEOTIDE SEQUENCE</scope>
</reference>
<gene>
    <name evidence="1" type="ORF">MRATA1EN22A_LOCUS20602</name>
</gene>
<name>A0AC59ZNF3_RANTA</name>
<reference evidence="1" key="1">
    <citation type="submission" date="2023-05" db="EMBL/GenBank/DDBJ databases">
        <authorList>
            <consortium name="ELIXIR-Norway"/>
        </authorList>
    </citation>
    <scope>NUCLEOTIDE SEQUENCE</scope>
</reference>
<evidence type="ECO:0000313" key="2">
    <source>
        <dbReference type="Proteomes" id="UP001162501"/>
    </source>
</evidence>
<protein>
    <submittedName>
        <fullName evidence="1">Uncharacterized protein</fullName>
    </submittedName>
</protein>
<dbReference type="Proteomes" id="UP001162501">
    <property type="component" value="Chromosome 31"/>
</dbReference>
<evidence type="ECO:0000313" key="1">
    <source>
        <dbReference type="EMBL" id="CAN0472568.1"/>
    </source>
</evidence>
<dbReference type="EMBL" id="OX596115">
    <property type="protein sequence ID" value="CAN0472568.1"/>
    <property type="molecule type" value="Genomic_DNA"/>
</dbReference>
<feature type="non-terminal residue" evidence="1">
    <location>
        <position position="158"/>
    </location>
</feature>
<organism evidence="1 2">
    <name type="scientific">Rangifer tarandus platyrhynchus</name>
    <name type="common">Svalbard reindeer</name>
    <dbReference type="NCBI Taxonomy" id="3082113"/>
    <lineage>
        <taxon>Eukaryota</taxon>
        <taxon>Metazoa</taxon>
        <taxon>Chordata</taxon>
        <taxon>Craniata</taxon>
        <taxon>Vertebrata</taxon>
        <taxon>Euteleostomi</taxon>
        <taxon>Mammalia</taxon>
        <taxon>Eutheria</taxon>
        <taxon>Laurasiatheria</taxon>
        <taxon>Artiodactyla</taxon>
        <taxon>Ruminantia</taxon>
        <taxon>Pecora</taxon>
        <taxon>Cervidae</taxon>
        <taxon>Odocoileinae</taxon>
        <taxon>Rangifer</taxon>
    </lineage>
</organism>
<sequence length="158" mass="17297">MVNNWPHSLSTDVWAPAPSSSSSRPRFFFPLTAEAAAGQEMTSSWSSCSREGLSGWEPKLSGLVSWKASLAQSSDYGSGLTGSARPFVPSPWHAHGHCVGSWCLQEELEPPWCDQQKFRKCEERERRCVLPGVSLLVCSCLQPTGRAPRRGSSGVVFK</sequence>
<proteinExistence type="predicted"/>